<dbReference type="InterPro" id="IPR023631">
    <property type="entry name" value="Amidase_dom"/>
</dbReference>
<accession>A0A6A5WM60</accession>
<name>A0A6A5WM60_9PLEO</name>
<reference evidence="3" key="1">
    <citation type="journal article" date="2020" name="Stud. Mycol.">
        <title>101 Dothideomycetes genomes: a test case for predicting lifestyles and emergence of pathogens.</title>
        <authorList>
            <person name="Haridas S."/>
            <person name="Albert R."/>
            <person name="Binder M."/>
            <person name="Bloem J."/>
            <person name="Labutti K."/>
            <person name="Salamov A."/>
            <person name="Andreopoulos B."/>
            <person name="Baker S."/>
            <person name="Barry K."/>
            <person name="Bills G."/>
            <person name="Bluhm B."/>
            <person name="Cannon C."/>
            <person name="Castanera R."/>
            <person name="Culley D."/>
            <person name="Daum C."/>
            <person name="Ezra D."/>
            <person name="Gonzalez J."/>
            <person name="Henrissat B."/>
            <person name="Kuo A."/>
            <person name="Liang C."/>
            <person name="Lipzen A."/>
            <person name="Lutzoni F."/>
            <person name="Magnuson J."/>
            <person name="Mondo S."/>
            <person name="Nolan M."/>
            <person name="Ohm R."/>
            <person name="Pangilinan J."/>
            <person name="Park H.-J."/>
            <person name="Ramirez L."/>
            <person name="Alfaro M."/>
            <person name="Sun H."/>
            <person name="Tritt A."/>
            <person name="Yoshinaga Y."/>
            <person name="Zwiers L.-H."/>
            <person name="Turgeon B."/>
            <person name="Goodwin S."/>
            <person name="Spatafora J."/>
            <person name="Crous P."/>
            <person name="Grigoriev I."/>
        </authorList>
    </citation>
    <scope>NUCLEOTIDE SEQUENCE</scope>
    <source>
        <strain evidence="3">CBS 123094</strain>
    </source>
</reference>
<dbReference type="OrthoDB" id="6428749at2759"/>
<dbReference type="InterPro" id="IPR036928">
    <property type="entry name" value="AS_sf"/>
</dbReference>
<dbReference type="SUPFAM" id="SSF75304">
    <property type="entry name" value="Amidase signature (AS) enzymes"/>
    <property type="match status" value="1"/>
</dbReference>
<feature type="region of interest" description="Disordered" evidence="1">
    <location>
        <begin position="130"/>
        <end position="160"/>
    </location>
</feature>
<dbReference type="PANTHER" id="PTHR42678:SF2">
    <property type="entry name" value="AMIDASE FAMILY PROTEIN (AFU_ORTHOLOGUE AFUA_6G14410)"/>
    <property type="match status" value="1"/>
</dbReference>
<protein>
    <submittedName>
        <fullName evidence="3">Asp-tRNA Asn/Glu-tRNA Gln amidotransferas-like protein subunit A</fullName>
    </submittedName>
</protein>
<proteinExistence type="predicted"/>
<dbReference type="Pfam" id="PF01425">
    <property type="entry name" value="Amidase"/>
    <property type="match status" value="1"/>
</dbReference>
<feature type="domain" description="Amidase" evidence="2">
    <location>
        <begin position="30"/>
        <end position="428"/>
    </location>
</feature>
<sequence>MTPPEPFRLTASEAQAKFKDGSLTVETYAQSLLSRIKARDSVTNAWAYLSPDLVLSRARELDQIPPEKRGPLHGVAIGVKDVILTKDMPTQHNSPIYEDDAPKIDAASIMTLRANGALIFGKTTTTEFAATSVGPSHKGPKTANPHDPTRTAGGSSAGSGSAVGDLQVPIGLGTQTVGSTIRPGSFNGIYAMKPTWNAISREGQKLYSLIFDTLGLYSRSVADLKLLLDTFQLVDDEPVPSEPFTIKGAKFALLTLPTPEWPEPGPGTASAVTKAAELLRAHGATVEEITLPDEFRQMYKYHLQVLSGDGRVAFLPEYTIAKDLMHESLVGHVENVANHTRRDQLKAFDELAAMRPKLDALASKYAAIIGPSAIDEAPVGSNTGSAAFCGPWTAMHMPVVNVPGFKGENGLPIGVSVVAGRYRDQYLLRVCEEVGKVFEGEGGWKREM</sequence>
<dbReference type="PANTHER" id="PTHR42678">
    <property type="entry name" value="AMIDASE"/>
    <property type="match status" value="1"/>
</dbReference>
<gene>
    <name evidence="3" type="ORF">P154DRAFT_546659</name>
</gene>
<organism evidence="3 4">
    <name type="scientific">Amniculicola lignicola CBS 123094</name>
    <dbReference type="NCBI Taxonomy" id="1392246"/>
    <lineage>
        <taxon>Eukaryota</taxon>
        <taxon>Fungi</taxon>
        <taxon>Dikarya</taxon>
        <taxon>Ascomycota</taxon>
        <taxon>Pezizomycotina</taxon>
        <taxon>Dothideomycetes</taxon>
        <taxon>Pleosporomycetidae</taxon>
        <taxon>Pleosporales</taxon>
        <taxon>Amniculicolaceae</taxon>
        <taxon>Amniculicola</taxon>
    </lineage>
</organism>
<evidence type="ECO:0000256" key="1">
    <source>
        <dbReference type="SAM" id="MobiDB-lite"/>
    </source>
</evidence>
<evidence type="ECO:0000259" key="2">
    <source>
        <dbReference type="Pfam" id="PF01425"/>
    </source>
</evidence>
<dbReference type="Gene3D" id="3.90.1300.10">
    <property type="entry name" value="Amidase signature (AS) domain"/>
    <property type="match status" value="1"/>
</dbReference>
<dbReference type="Proteomes" id="UP000799779">
    <property type="component" value="Unassembled WGS sequence"/>
</dbReference>
<evidence type="ECO:0000313" key="3">
    <source>
        <dbReference type="EMBL" id="KAF1998716.1"/>
    </source>
</evidence>
<evidence type="ECO:0000313" key="4">
    <source>
        <dbReference type="Proteomes" id="UP000799779"/>
    </source>
</evidence>
<dbReference type="EMBL" id="ML977601">
    <property type="protein sequence ID" value="KAF1998716.1"/>
    <property type="molecule type" value="Genomic_DNA"/>
</dbReference>
<keyword evidence="4" id="KW-1185">Reference proteome</keyword>
<dbReference type="AlphaFoldDB" id="A0A6A5WM60"/>